<protein>
    <recommendedName>
        <fullName evidence="7">TGF-beta family profile domain-containing protein</fullName>
    </recommendedName>
</protein>
<keyword evidence="9" id="KW-1185">Reference proteome</keyword>
<dbReference type="InterPro" id="IPR021203">
    <property type="entry name" value="Muellerian-inhibiting_factor"/>
</dbReference>
<evidence type="ECO:0000259" key="7">
    <source>
        <dbReference type="PROSITE" id="PS51362"/>
    </source>
</evidence>
<dbReference type="GO" id="GO:0005576">
    <property type="term" value="C:extracellular region"/>
    <property type="evidence" value="ECO:0007669"/>
    <property type="project" value="UniProtKB-SubCell"/>
</dbReference>
<evidence type="ECO:0000256" key="6">
    <source>
        <dbReference type="SAM" id="MobiDB-lite"/>
    </source>
</evidence>
<dbReference type="GO" id="GO:0008406">
    <property type="term" value="P:gonad development"/>
    <property type="evidence" value="ECO:0007669"/>
    <property type="project" value="InterPro"/>
</dbReference>
<keyword evidence="2" id="KW-0964">Secreted</keyword>
<keyword evidence="5" id="KW-0339">Growth factor</keyword>
<evidence type="ECO:0000313" key="9">
    <source>
        <dbReference type="Proteomes" id="UP000694546"/>
    </source>
</evidence>
<proteinExistence type="inferred from homology"/>
<name>A0A8C5F697_GADMO</name>
<feature type="domain" description="TGF-beta family profile" evidence="7">
    <location>
        <begin position="310"/>
        <end position="419"/>
    </location>
</feature>
<sequence>MGRRYRRAPKSATRQGVGVQSKDRAFFNKKACVCVCVFIKKTSPEPGPKNKGLGQSQRHVAALSIKHVGRSACVLLPGVAPAEVWGGSPRAAPRQTRGGRTEARHGRGRPICRSDYAHTSSRKSGETFIVERHLCVTLLFCYVVPPSIKPSDAFSFLRELQAFLGDVFPLPPGEAVSLRVQLPSLKSLPSLALGPASSETLLVGLLNSSSPTFFSFPPLRSVRRLGRGGELALPPDLLEELRRKLGTLEQQVEVLMGEVAVEQKAVRSLERLKALSALPREVRPAGELQYRAFLLMLALQTVSQAYEIQRGLRAARAGQASESNICRVQEHYMQLETYVLSPCRASIKKCTGVCSFPLHNPTNHAVVIFDQIQSGALLDSSVCCVPVAYDSLRVVELMDDGTTLSHVKENMFAKECGCR</sequence>
<dbReference type="InterPro" id="IPR001839">
    <property type="entry name" value="TGF-b_C"/>
</dbReference>
<dbReference type="SMART" id="SM00204">
    <property type="entry name" value="TGFB"/>
    <property type="match status" value="1"/>
</dbReference>
<dbReference type="PROSITE" id="PS51362">
    <property type="entry name" value="TGF_BETA_2"/>
    <property type="match status" value="1"/>
</dbReference>
<dbReference type="GO" id="GO:0030154">
    <property type="term" value="P:cell differentiation"/>
    <property type="evidence" value="ECO:0007669"/>
    <property type="project" value="UniProtKB-KW"/>
</dbReference>
<dbReference type="AlphaFoldDB" id="A0A8C5F697"/>
<dbReference type="InterPro" id="IPR029034">
    <property type="entry name" value="Cystine-knot_cytokine"/>
</dbReference>
<reference evidence="8" key="1">
    <citation type="submission" date="2025-08" db="UniProtKB">
        <authorList>
            <consortium name="Ensembl"/>
        </authorList>
    </citation>
    <scope>IDENTIFICATION</scope>
</reference>
<keyword evidence="3" id="KW-0732">Signal</keyword>
<dbReference type="GeneTree" id="ENSGT00390000006337"/>
<dbReference type="PANTHER" id="PTHR15009:SF4">
    <property type="entry name" value="MUELLERIAN-INHIBITING FACTOR"/>
    <property type="match status" value="1"/>
</dbReference>
<evidence type="ECO:0000256" key="3">
    <source>
        <dbReference type="ARBA" id="ARBA00022729"/>
    </source>
</evidence>
<dbReference type="Pfam" id="PF00019">
    <property type="entry name" value="TGF_beta"/>
    <property type="match status" value="1"/>
</dbReference>
<dbReference type="GO" id="GO:0008083">
    <property type="term" value="F:growth factor activity"/>
    <property type="evidence" value="ECO:0007669"/>
    <property type="project" value="UniProtKB-KW"/>
</dbReference>
<accession>A0A8C5F697</accession>
<feature type="region of interest" description="Disordered" evidence="6">
    <location>
        <begin position="86"/>
        <end position="117"/>
    </location>
</feature>
<dbReference type="Pfam" id="PF04709">
    <property type="entry name" value="AMH_N"/>
    <property type="match status" value="1"/>
</dbReference>
<evidence type="ECO:0000256" key="4">
    <source>
        <dbReference type="ARBA" id="ARBA00022782"/>
    </source>
</evidence>
<keyword evidence="4" id="KW-0221">Differentiation</keyword>
<feature type="region of interest" description="Disordered" evidence="6">
    <location>
        <begin position="1"/>
        <end position="20"/>
    </location>
</feature>
<comment type="subcellular location">
    <subcellularLocation>
        <location evidence="1">Secreted</location>
    </subcellularLocation>
</comment>
<dbReference type="InterPro" id="IPR006799">
    <property type="entry name" value="AMH_N"/>
</dbReference>
<dbReference type="Gene3D" id="2.10.90.10">
    <property type="entry name" value="Cystine-knot cytokines"/>
    <property type="match status" value="1"/>
</dbReference>
<evidence type="ECO:0000313" key="8">
    <source>
        <dbReference type="Ensembl" id="ENSGMOP00000009389.2"/>
    </source>
</evidence>
<evidence type="ECO:0000256" key="2">
    <source>
        <dbReference type="ARBA" id="ARBA00022525"/>
    </source>
</evidence>
<evidence type="ECO:0000256" key="1">
    <source>
        <dbReference type="ARBA" id="ARBA00004613"/>
    </source>
</evidence>
<comment type="similarity">
    <text evidence="5">Belongs to the TGF-beta family.</text>
</comment>
<dbReference type="PANTHER" id="PTHR15009">
    <property type="entry name" value="MUELLERIAN-INHIBITING FACTOR"/>
    <property type="match status" value="1"/>
</dbReference>
<dbReference type="Proteomes" id="UP000694546">
    <property type="component" value="Chromosome 12"/>
</dbReference>
<evidence type="ECO:0000256" key="5">
    <source>
        <dbReference type="RuleBase" id="RU000354"/>
    </source>
</evidence>
<dbReference type="SUPFAM" id="SSF57501">
    <property type="entry name" value="Cystine-knot cytokines"/>
    <property type="match status" value="1"/>
</dbReference>
<organism evidence="8 9">
    <name type="scientific">Gadus morhua</name>
    <name type="common">Atlantic cod</name>
    <dbReference type="NCBI Taxonomy" id="8049"/>
    <lineage>
        <taxon>Eukaryota</taxon>
        <taxon>Metazoa</taxon>
        <taxon>Chordata</taxon>
        <taxon>Craniata</taxon>
        <taxon>Vertebrata</taxon>
        <taxon>Euteleostomi</taxon>
        <taxon>Actinopterygii</taxon>
        <taxon>Neopterygii</taxon>
        <taxon>Teleostei</taxon>
        <taxon>Neoteleostei</taxon>
        <taxon>Acanthomorphata</taxon>
        <taxon>Zeiogadaria</taxon>
        <taxon>Gadariae</taxon>
        <taxon>Gadiformes</taxon>
        <taxon>Gadoidei</taxon>
        <taxon>Gadidae</taxon>
        <taxon>Gadus</taxon>
    </lineage>
</organism>
<reference evidence="8" key="2">
    <citation type="submission" date="2025-09" db="UniProtKB">
        <authorList>
            <consortium name="Ensembl"/>
        </authorList>
    </citation>
    <scope>IDENTIFICATION</scope>
</reference>
<dbReference type="OMA" id="NHAVVIF"/>
<dbReference type="Ensembl" id="ENSGMOT00000009642.2">
    <property type="protein sequence ID" value="ENSGMOP00000009389.2"/>
    <property type="gene ID" value="ENSGMOG00000008768.2"/>
</dbReference>